<proteinExistence type="predicted"/>
<sequence>MKKQLLYSLSILCICMISYQSIAQTLVAGDIAIIGVNEDPGPNAGEDHSFTWIALKDIPSNEEIYFTEQGWNNNNPGTAQGFWMDNTEGHYKWTAPSGGISCGTVVRIYETSVGEVLAVDGPGTISSVLSGTGWNLLGGDQIIAYYATSARPLGVVPTFLTALHMDDSQSVSIEYDPITTWSSSSYVGSGGSASHVPPGLTNGVNCIALFNPTNPSYFETDNVKFTGSLVGTSTAIRAAINTSIQGGNWSTNNDTPFNISPLSYSPSVTYVAPCTDPTVPTVTSAPGTICDGNSALLIITGTLNDATQWHVYTGSCGGTLVGSTAGSTIIVTPPTGTTTYYVRGEGGCVTPGSCGTVTITTTTRENASFNYAAASYCSSDIDPTPTITGVTGGTFSSTAGLSINPTTGTIDVSTSTPNTYTVTYTTAGSCPNSSNVSVTINALDDASFSYSAAAFCVNATDPTPTITGLAGGT</sequence>
<evidence type="ECO:0008006" key="4">
    <source>
        <dbReference type="Google" id="ProtNLM"/>
    </source>
</evidence>
<protein>
    <recommendedName>
        <fullName evidence="4">Ig-like domain-containing protein</fullName>
    </recommendedName>
</protein>
<feature type="non-terminal residue" evidence="2">
    <location>
        <position position="473"/>
    </location>
</feature>
<gene>
    <name evidence="2" type="ORF">J8H85_01105</name>
</gene>
<name>A0ABS4BQV7_9FLAO</name>
<dbReference type="EMBL" id="JAGJCB010000001">
    <property type="protein sequence ID" value="MBP0902411.1"/>
    <property type="molecule type" value="Genomic_DNA"/>
</dbReference>
<keyword evidence="3" id="KW-1185">Reference proteome</keyword>
<feature type="chain" id="PRO_5045443786" description="Ig-like domain-containing protein" evidence="1">
    <location>
        <begin position="24"/>
        <end position="473"/>
    </location>
</feature>
<feature type="signal peptide" evidence="1">
    <location>
        <begin position="1"/>
        <end position="23"/>
    </location>
</feature>
<keyword evidence="1" id="KW-0732">Signal</keyword>
<evidence type="ECO:0000256" key="1">
    <source>
        <dbReference type="SAM" id="SignalP"/>
    </source>
</evidence>
<accession>A0ABS4BQV7</accession>
<evidence type="ECO:0000313" key="2">
    <source>
        <dbReference type="EMBL" id="MBP0902411.1"/>
    </source>
</evidence>
<evidence type="ECO:0000313" key="3">
    <source>
        <dbReference type="Proteomes" id="UP000670776"/>
    </source>
</evidence>
<comment type="caution">
    <text evidence="2">The sequence shown here is derived from an EMBL/GenBank/DDBJ whole genome shotgun (WGS) entry which is preliminary data.</text>
</comment>
<organism evidence="2 3">
    <name type="scientific">Mariniflexile gromovii</name>
    <dbReference type="NCBI Taxonomy" id="362523"/>
    <lineage>
        <taxon>Bacteria</taxon>
        <taxon>Pseudomonadati</taxon>
        <taxon>Bacteroidota</taxon>
        <taxon>Flavobacteriia</taxon>
        <taxon>Flavobacteriales</taxon>
        <taxon>Flavobacteriaceae</taxon>
        <taxon>Mariniflexile</taxon>
    </lineage>
</organism>
<reference evidence="2 3" key="1">
    <citation type="submission" date="2021-04" db="EMBL/GenBank/DDBJ databases">
        <title>Mariniflexile gromovii gen. nov., sp. nov., a gliding bacterium isolated from the sea urchin Strongylocentrotus intermedius.</title>
        <authorList>
            <person name="Ko S."/>
            <person name="Le V."/>
            <person name="Ahn C.-Y."/>
            <person name="Oh H.-M."/>
        </authorList>
    </citation>
    <scope>NUCLEOTIDE SEQUENCE [LARGE SCALE GENOMIC DNA]</scope>
    <source>
        <strain evidence="2 3">KCTC 12570</strain>
    </source>
</reference>
<dbReference type="Proteomes" id="UP000670776">
    <property type="component" value="Unassembled WGS sequence"/>
</dbReference>